<organism evidence="7">
    <name type="scientific">Cuerna arida</name>
    <dbReference type="NCBI Taxonomy" id="1464854"/>
    <lineage>
        <taxon>Eukaryota</taxon>
        <taxon>Metazoa</taxon>
        <taxon>Ecdysozoa</taxon>
        <taxon>Arthropoda</taxon>
        <taxon>Hexapoda</taxon>
        <taxon>Insecta</taxon>
        <taxon>Pterygota</taxon>
        <taxon>Neoptera</taxon>
        <taxon>Paraneoptera</taxon>
        <taxon>Hemiptera</taxon>
        <taxon>Auchenorrhyncha</taxon>
        <taxon>Membracoidea</taxon>
        <taxon>Cicadellidae</taxon>
        <taxon>Cicadellinae</taxon>
        <taxon>Proconiini</taxon>
        <taxon>Cuerna</taxon>
    </lineage>
</organism>
<dbReference type="AlphaFoldDB" id="A0A1B6GJU2"/>
<proteinExistence type="inferred from homology"/>
<keyword evidence="4" id="KW-1133">Transmembrane helix</keyword>
<dbReference type="PANTHER" id="PTHR10877:SF150">
    <property type="entry name" value="REJ DOMAIN-CONTAINING PROTEIN"/>
    <property type="match status" value="1"/>
</dbReference>
<protein>
    <recommendedName>
        <fullName evidence="6">Polycystin domain-containing protein</fullName>
    </recommendedName>
</protein>
<dbReference type="InterPro" id="IPR051223">
    <property type="entry name" value="Polycystin"/>
</dbReference>
<feature type="non-terminal residue" evidence="7">
    <location>
        <position position="121"/>
    </location>
</feature>
<feature type="domain" description="Polycystin" evidence="6">
    <location>
        <begin position="2"/>
        <end position="114"/>
    </location>
</feature>
<gene>
    <name evidence="7" type="ORF">g.4331</name>
</gene>
<evidence type="ECO:0000256" key="2">
    <source>
        <dbReference type="ARBA" id="ARBA00007200"/>
    </source>
</evidence>
<dbReference type="PANTHER" id="PTHR10877">
    <property type="entry name" value="POLYCYSTIN FAMILY MEMBER"/>
    <property type="match status" value="1"/>
</dbReference>
<comment type="subcellular location">
    <subcellularLocation>
        <location evidence="1">Membrane</location>
        <topology evidence="1">Multi-pass membrane protein</topology>
    </subcellularLocation>
</comment>
<name>A0A1B6GJU2_9HEMI</name>
<feature type="non-terminal residue" evidence="7">
    <location>
        <position position="1"/>
    </location>
</feature>
<dbReference type="GO" id="GO:0005262">
    <property type="term" value="F:calcium channel activity"/>
    <property type="evidence" value="ECO:0007669"/>
    <property type="project" value="TreeGrafter"/>
</dbReference>
<evidence type="ECO:0000259" key="6">
    <source>
        <dbReference type="Pfam" id="PF20519"/>
    </source>
</evidence>
<accession>A0A1B6GJU2</accession>
<reference evidence="7" key="1">
    <citation type="submission" date="2015-11" db="EMBL/GenBank/DDBJ databases">
        <title>De novo transcriptome assembly of four potential Pierce s Disease insect vectors from Arizona vineyards.</title>
        <authorList>
            <person name="Tassone E.E."/>
        </authorList>
    </citation>
    <scope>NUCLEOTIDE SEQUENCE</scope>
</reference>
<dbReference type="GO" id="GO:0050982">
    <property type="term" value="P:detection of mechanical stimulus"/>
    <property type="evidence" value="ECO:0007669"/>
    <property type="project" value="TreeGrafter"/>
</dbReference>
<dbReference type="EMBL" id="GECZ01007108">
    <property type="protein sequence ID" value="JAS62661.1"/>
    <property type="molecule type" value="Transcribed_RNA"/>
</dbReference>
<evidence type="ECO:0000256" key="5">
    <source>
        <dbReference type="ARBA" id="ARBA00023136"/>
    </source>
</evidence>
<keyword evidence="3" id="KW-0812">Transmembrane</keyword>
<keyword evidence="5" id="KW-0472">Membrane</keyword>
<comment type="similarity">
    <text evidence="2">Belongs to the polycystin family.</text>
</comment>
<dbReference type="GO" id="GO:0016020">
    <property type="term" value="C:membrane"/>
    <property type="evidence" value="ECO:0007669"/>
    <property type="project" value="UniProtKB-SubCell"/>
</dbReference>
<sequence>DYLSGWLPVDQSLGFRTSENWTYTDPSDIDGFWYYGTQGYPPGGYTQDLGMSREETQGAAEELSEDNWADHFSRAILIQLTLYNVNVGWFTELALVVEQTVTGQYLPTILTQSVLASIHID</sequence>
<evidence type="ECO:0000256" key="3">
    <source>
        <dbReference type="ARBA" id="ARBA00022692"/>
    </source>
</evidence>
<dbReference type="Pfam" id="PF20519">
    <property type="entry name" value="Polycystin_dom"/>
    <property type="match status" value="1"/>
</dbReference>
<evidence type="ECO:0000256" key="4">
    <source>
        <dbReference type="ARBA" id="ARBA00022989"/>
    </source>
</evidence>
<dbReference type="InterPro" id="IPR046791">
    <property type="entry name" value="Polycystin_dom"/>
</dbReference>
<evidence type="ECO:0000256" key="1">
    <source>
        <dbReference type="ARBA" id="ARBA00004141"/>
    </source>
</evidence>
<evidence type="ECO:0000313" key="7">
    <source>
        <dbReference type="EMBL" id="JAS62661.1"/>
    </source>
</evidence>